<feature type="region of interest" description="Disordered" evidence="1">
    <location>
        <begin position="72"/>
        <end position="91"/>
    </location>
</feature>
<dbReference type="OrthoDB" id="9896863at2"/>
<protein>
    <submittedName>
        <fullName evidence="2">Uncharacterized protein</fullName>
    </submittedName>
</protein>
<accession>D2R370</accession>
<dbReference type="EMBL" id="CP001848">
    <property type="protein sequence ID" value="ADB15101.1"/>
    <property type="molecule type" value="Genomic_DNA"/>
</dbReference>
<name>D2R370_PIRSD</name>
<dbReference type="Proteomes" id="UP000001887">
    <property type="component" value="Chromosome"/>
</dbReference>
<feature type="compositionally biased region" description="Acidic residues" evidence="1">
    <location>
        <begin position="274"/>
        <end position="284"/>
    </location>
</feature>
<feature type="compositionally biased region" description="Basic and acidic residues" evidence="1">
    <location>
        <begin position="80"/>
        <end position="91"/>
    </location>
</feature>
<reference evidence="2 3" key="1">
    <citation type="journal article" date="2009" name="Stand. Genomic Sci.">
        <title>Complete genome sequence of Pirellula staleyi type strain (ATCC 27377).</title>
        <authorList>
            <person name="Clum A."/>
            <person name="Tindall B.J."/>
            <person name="Sikorski J."/>
            <person name="Ivanova N."/>
            <person name="Mavrommatis K."/>
            <person name="Lucas S."/>
            <person name="Glavina del Rio T."/>
            <person name="Nolan M."/>
            <person name="Chen F."/>
            <person name="Tice H."/>
            <person name="Pitluck S."/>
            <person name="Cheng J.F."/>
            <person name="Chertkov O."/>
            <person name="Brettin T."/>
            <person name="Han C."/>
            <person name="Detter J.C."/>
            <person name="Kuske C."/>
            <person name="Bruce D."/>
            <person name="Goodwin L."/>
            <person name="Ovchinikova G."/>
            <person name="Pati A."/>
            <person name="Mikhailova N."/>
            <person name="Chen A."/>
            <person name="Palaniappan K."/>
            <person name="Land M."/>
            <person name="Hauser L."/>
            <person name="Chang Y.J."/>
            <person name="Jeffries C.D."/>
            <person name="Chain P."/>
            <person name="Rohde M."/>
            <person name="Goker M."/>
            <person name="Bristow J."/>
            <person name="Eisen J.A."/>
            <person name="Markowitz V."/>
            <person name="Hugenholtz P."/>
            <person name="Kyrpides N.C."/>
            <person name="Klenk H.P."/>
            <person name="Lapidus A."/>
        </authorList>
    </citation>
    <scope>NUCLEOTIDE SEQUENCE [LARGE SCALE GENOMIC DNA]</scope>
    <source>
        <strain evidence="3">ATCC 27377 / DSM 6068 / ICPB 4128</strain>
    </source>
</reference>
<evidence type="ECO:0000313" key="2">
    <source>
        <dbReference type="EMBL" id="ADB15101.1"/>
    </source>
</evidence>
<organism evidence="2 3">
    <name type="scientific">Pirellula staleyi (strain ATCC 27377 / DSM 6068 / ICPB 4128)</name>
    <name type="common">Pirella staleyi</name>
    <dbReference type="NCBI Taxonomy" id="530564"/>
    <lineage>
        <taxon>Bacteria</taxon>
        <taxon>Pseudomonadati</taxon>
        <taxon>Planctomycetota</taxon>
        <taxon>Planctomycetia</taxon>
        <taxon>Pirellulales</taxon>
        <taxon>Pirellulaceae</taxon>
        <taxon>Pirellula</taxon>
    </lineage>
</organism>
<feature type="compositionally biased region" description="Low complexity" evidence="1">
    <location>
        <begin position="245"/>
        <end position="265"/>
    </location>
</feature>
<dbReference type="KEGG" id="psl:Psta_0411"/>
<evidence type="ECO:0000256" key="1">
    <source>
        <dbReference type="SAM" id="MobiDB-lite"/>
    </source>
</evidence>
<proteinExistence type="predicted"/>
<evidence type="ECO:0000313" key="3">
    <source>
        <dbReference type="Proteomes" id="UP000001887"/>
    </source>
</evidence>
<gene>
    <name evidence="2" type="ordered locus">Psta_0411</name>
</gene>
<keyword evidence="3" id="KW-1185">Reference proteome</keyword>
<dbReference type="HOGENOM" id="CLU_905715_0_0_0"/>
<feature type="compositionally biased region" description="Basic and acidic residues" evidence="1">
    <location>
        <begin position="296"/>
        <end position="307"/>
    </location>
</feature>
<dbReference type="AlphaFoldDB" id="D2R370"/>
<feature type="region of interest" description="Disordered" evidence="1">
    <location>
        <begin position="243"/>
        <end position="307"/>
    </location>
</feature>
<dbReference type="STRING" id="530564.Psta_0411"/>
<sequence>MWSSWAAHRGQSADEKVARSKFTADRFEPSAKHCIFAEHETIGSDGQPRKYTVRELTKIVRQHGREARDIGAFPALSSHHTPDRADPNGKEPDVLGYCGPMRLGMIGRENPRWAIFADEYHLRDSKQVLNTKPYRSVELWTFKDGRMRFHPVAAVGAEAPRLQMPAKYSQGQFTVLPHEGATVEKYTVAAMAAGSNTFTKEPVQYTADKDSAMEADLPKLMAMLQETPQFKFLTRMMEEYEAEKASANPAPAAGAPPVSPPTGAAEQFTIKPDDDPDDLDDLLEDERNRFSSALRAEVDSDRADTRH</sequence>